<evidence type="ECO:0000256" key="2">
    <source>
        <dbReference type="PROSITE-ProRule" id="PRU00176"/>
    </source>
</evidence>
<dbReference type="Proteomes" id="UP000076798">
    <property type="component" value="Unassembled WGS sequence"/>
</dbReference>
<evidence type="ECO:0000259" key="4">
    <source>
        <dbReference type="PROSITE" id="PS50102"/>
    </source>
</evidence>
<accession>A0A166A4R4</accession>
<dbReference type="InterPro" id="IPR000504">
    <property type="entry name" value="RRM_dom"/>
</dbReference>
<organism evidence="5 6">
    <name type="scientific">Sistotremastrum suecicum HHB10207 ss-3</name>
    <dbReference type="NCBI Taxonomy" id="1314776"/>
    <lineage>
        <taxon>Eukaryota</taxon>
        <taxon>Fungi</taxon>
        <taxon>Dikarya</taxon>
        <taxon>Basidiomycota</taxon>
        <taxon>Agaricomycotina</taxon>
        <taxon>Agaricomycetes</taxon>
        <taxon>Sistotremastrales</taxon>
        <taxon>Sistotremastraceae</taxon>
        <taxon>Sistotremastrum</taxon>
    </lineage>
</organism>
<dbReference type="AlphaFoldDB" id="A0A166A4R4"/>
<keyword evidence="6" id="KW-1185">Reference proteome</keyword>
<feature type="region of interest" description="Disordered" evidence="3">
    <location>
        <begin position="50"/>
        <end position="72"/>
    </location>
</feature>
<dbReference type="InterPro" id="IPR012677">
    <property type="entry name" value="Nucleotide-bd_a/b_plait_sf"/>
</dbReference>
<sequence>MFSQLRFVARRALASTHRATFPAVAFSIPRTQSTRLLSISKVVCEEYENNFRRDSTRQSSPRRDTRVPSPPSERLYIGNLPWDITSDEIKNSLATLGFDSVGDVRIGVDRQTGQGKGYAHIELADIAKATEVYEAAQSDSLFIGGRPIRVDYAAPPRDVRPTPQPGKHLRVGDIRATRTEIQQAFENWKDRITDTRIFVKVNENGDEYAHGFLDFVDNESAAQALAELNGQEITPGAKLLIDFANPPPPRRERSDFGSRRSGGDRGDRRPMRREQRQERRQDW</sequence>
<feature type="region of interest" description="Disordered" evidence="3">
    <location>
        <begin position="241"/>
        <end position="283"/>
    </location>
</feature>
<dbReference type="GO" id="GO:0003723">
    <property type="term" value="F:RNA binding"/>
    <property type="evidence" value="ECO:0007669"/>
    <property type="project" value="UniProtKB-UniRule"/>
</dbReference>
<feature type="domain" description="RRM" evidence="4">
    <location>
        <begin position="167"/>
        <end position="246"/>
    </location>
</feature>
<feature type="compositionally biased region" description="Basic and acidic residues" evidence="3">
    <location>
        <begin position="249"/>
        <end position="283"/>
    </location>
</feature>
<dbReference type="STRING" id="1314776.A0A166A4R4"/>
<dbReference type="InterPro" id="IPR035979">
    <property type="entry name" value="RBD_domain_sf"/>
</dbReference>
<dbReference type="OrthoDB" id="439808at2759"/>
<dbReference type="PANTHER" id="PTHR23236:SF11">
    <property type="entry name" value="EUKARYOTIC TRANSLATION INITIATION FACTOR 4H"/>
    <property type="match status" value="1"/>
</dbReference>
<evidence type="ECO:0000256" key="1">
    <source>
        <dbReference type="ARBA" id="ARBA00022884"/>
    </source>
</evidence>
<proteinExistence type="predicted"/>
<evidence type="ECO:0000313" key="6">
    <source>
        <dbReference type="Proteomes" id="UP000076798"/>
    </source>
</evidence>
<dbReference type="PROSITE" id="PS50102">
    <property type="entry name" value="RRM"/>
    <property type="match status" value="2"/>
</dbReference>
<protein>
    <recommendedName>
        <fullName evidence="4">RRM domain-containing protein</fullName>
    </recommendedName>
</protein>
<dbReference type="EMBL" id="KV428159">
    <property type="protein sequence ID" value="KZT34957.1"/>
    <property type="molecule type" value="Genomic_DNA"/>
</dbReference>
<dbReference type="CDD" id="cd00590">
    <property type="entry name" value="RRM_SF"/>
    <property type="match status" value="1"/>
</dbReference>
<dbReference type="GO" id="GO:0005730">
    <property type="term" value="C:nucleolus"/>
    <property type="evidence" value="ECO:0007669"/>
    <property type="project" value="TreeGrafter"/>
</dbReference>
<evidence type="ECO:0000313" key="5">
    <source>
        <dbReference type="EMBL" id="KZT34957.1"/>
    </source>
</evidence>
<dbReference type="SMART" id="SM00360">
    <property type="entry name" value="RRM"/>
    <property type="match status" value="2"/>
</dbReference>
<evidence type="ECO:0000256" key="3">
    <source>
        <dbReference type="SAM" id="MobiDB-lite"/>
    </source>
</evidence>
<dbReference type="SUPFAM" id="SSF54928">
    <property type="entry name" value="RNA-binding domain, RBD"/>
    <property type="match status" value="2"/>
</dbReference>
<dbReference type="Pfam" id="PF00076">
    <property type="entry name" value="RRM_1"/>
    <property type="match status" value="2"/>
</dbReference>
<feature type="compositionally biased region" description="Basic and acidic residues" evidence="3">
    <location>
        <begin position="50"/>
        <end position="66"/>
    </location>
</feature>
<dbReference type="PANTHER" id="PTHR23236">
    <property type="entry name" value="EUKARYOTIC TRANSLATION INITIATION FACTOR 4B/4H"/>
    <property type="match status" value="1"/>
</dbReference>
<feature type="domain" description="RRM" evidence="4">
    <location>
        <begin position="73"/>
        <end position="155"/>
    </location>
</feature>
<gene>
    <name evidence="5" type="ORF">SISSUDRAFT_1064896</name>
</gene>
<reference evidence="5 6" key="1">
    <citation type="journal article" date="2016" name="Mol. Biol. Evol.">
        <title>Comparative Genomics of Early-Diverging Mushroom-Forming Fungi Provides Insights into the Origins of Lignocellulose Decay Capabilities.</title>
        <authorList>
            <person name="Nagy L.G."/>
            <person name="Riley R."/>
            <person name="Tritt A."/>
            <person name="Adam C."/>
            <person name="Daum C."/>
            <person name="Floudas D."/>
            <person name="Sun H."/>
            <person name="Yadav J.S."/>
            <person name="Pangilinan J."/>
            <person name="Larsson K.H."/>
            <person name="Matsuura K."/>
            <person name="Barry K."/>
            <person name="Labutti K."/>
            <person name="Kuo R."/>
            <person name="Ohm R.A."/>
            <person name="Bhattacharya S.S."/>
            <person name="Shirouzu T."/>
            <person name="Yoshinaga Y."/>
            <person name="Martin F.M."/>
            <person name="Grigoriev I.V."/>
            <person name="Hibbett D.S."/>
        </authorList>
    </citation>
    <scope>NUCLEOTIDE SEQUENCE [LARGE SCALE GENOMIC DNA]</scope>
    <source>
        <strain evidence="5 6">HHB10207 ss-3</strain>
    </source>
</reference>
<dbReference type="Gene3D" id="3.30.70.330">
    <property type="match status" value="2"/>
</dbReference>
<name>A0A166A4R4_9AGAM</name>
<keyword evidence="1 2" id="KW-0694">RNA-binding</keyword>